<proteinExistence type="predicted"/>
<organism evidence="1 2">
    <name type="scientific">Trichonephila clavipes</name>
    <name type="common">Golden silk orbweaver</name>
    <name type="synonym">Nephila clavipes</name>
    <dbReference type="NCBI Taxonomy" id="2585209"/>
    <lineage>
        <taxon>Eukaryota</taxon>
        <taxon>Metazoa</taxon>
        <taxon>Ecdysozoa</taxon>
        <taxon>Arthropoda</taxon>
        <taxon>Chelicerata</taxon>
        <taxon>Arachnida</taxon>
        <taxon>Araneae</taxon>
        <taxon>Araneomorphae</taxon>
        <taxon>Entelegynae</taxon>
        <taxon>Araneoidea</taxon>
        <taxon>Nephilidae</taxon>
        <taxon>Trichonephila</taxon>
    </lineage>
</organism>
<reference evidence="1" key="1">
    <citation type="submission" date="2020-08" db="EMBL/GenBank/DDBJ databases">
        <title>Multicomponent nature underlies the extraordinary mechanical properties of spider dragline silk.</title>
        <authorList>
            <person name="Kono N."/>
            <person name="Nakamura H."/>
            <person name="Mori M."/>
            <person name="Yoshida Y."/>
            <person name="Ohtoshi R."/>
            <person name="Malay A.D."/>
            <person name="Moran D.A.P."/>
            <person name="Tomita M."/>
            <person name="Numata K."/>
            <person name="Arakawa K."/>
        </authorList>
    </citation>
    <scope>NUCLEOTIDE SEQUENCE</scope>
</reference>
<evidence type="ECO:0000313" key="1">
    <source>
        <dbReference type="EMBL" id="GFY03311.1"/>
    </source>
</evidence>
<accession>A0A8X6RZ02</accession>
<protein>
    <submittedName>
        <fullName evidence="1">Uncharacterized protein</fullName>
    </submittedName>
</protein>
<comment type="caution">
    <text evidence="1">The sequence shown here is derived from an EMBL/GenBank/DDBJ whole genome shotgun (WGS) entry which is preliminary data.</text>
</comment>
<dbReference type="Proteomes" id="UP000887159">
    <property type="component" value="Unassembled WGS sequence"/>
</dbReference>
<sequence length="152" mass="17204">MYLYLAQRCEVVSSIMHNAYPHHVPRYSDDVPEHVLHIVLSFSTIAWLKGNALKRLLCIPEMGNLFTIRGNVLLTDSSRVANDHCEGPQKTHGGHGFSTHWVYKPNSFNRLEMVLADRFVLVVVAMSAAIYDCYSQETGLQAQLSAPYLELR</sequence>
<dbReference type="EMBL" id="BMAU01021236">
    <property type="protein sequence ID" value="GFY03311.1"/>
    <property type="molecule type" value="Genomic_DNA"/>
</dbReference>
<name>A0A8X6RZ02_TRICX</name>
<keyword evidence="2" id="KW-1185">Reference proteome</keyword>
<dbReference type="AlphaFoldDB" id="A0A8X6RZ02"/>
<evidence type="ECO:0000313" key="2">
    <source>
        <dbReference type="Proteomes" id="UP000887159"/>
    </source>
</evidence>
<gene>
    <name evidence="1" type="ORF">TNCV_1172691</name>
</gene>